<dbReference type="SUPFAM" id="SSF47384">
    <property type="entry name" value="Homodimeric domain of signal transducing histidine kinase"/>
    <property type="match status" value="1"/>
</dbReference>
<evidence type="ECO:0000256" key="5">
    <source>
        <dbReference type="ARBA" id="ARBA00022741"/>
    </source>
</evidence>
<dbReference type="STRING" id="883.DvMF_2602"/>
<dbReference type="GO" id="GO:0000155">
    <property type="term" value="F:phosphorelay sensor kinase activity"/>
    <property type="evidence" value="ECO:0007669"/>
    <property type="project" value="InterPro"/>
</dbReference>
<dbReference type="SUPFAM" id="SSF55874">
    <property type="entry name" value="ATPase domain of HSP90 chaperone/DNA topoisomerase II/histidine kinase"/>
    <property type="match status" value="1"/>
</dbReference>
<gene>
    <name evidence="12" type="ordered locus">DvMF_2602</name>
</gene>
<evidence type="ECO:0000313" key="12">
    <source>
        <dbReference type="EMBL" id="ACL09541.1"/>
    </source>
</evidence>
<dbReference type="InterPro" id="IPR036097">
    <property type="entry name" value="HisK_dim/P_sf"/>
</dbReference>
<keyword evidence="10" id="KW-1133">Transmembrane helix</keyword>
<dbReference type="Gene3D" id="3.30.565.10">
    <property type="entry name" value="Histidine kinase-like ATPase, C-terminal domain"/>
    <property type="match status" value="1"/>
</dbReference>
<protein>
    <recommendedName>
        <fullName evidence="2">histidine kinase</fullName>
        <ecNumber evidence="2">2.7.13.3</ecNumber>
    </recommendedName>
</protein>
<dbReference type="KEGG" id="dvm:DvMF_2602"/>
<dbReference type="SMART" id="SM00387">
    <property type="entry name" value="HATPase_c"/>
    <property type="match status" value="1"/>
</dbReference>
<feature type="region of interest" description="Disordered" evidence="9">
    <location>
        <begin position="497"/>
        <end position="516"/>
    </location>
</feature>
<keyword evidence="3" id="KW-0597">Phosphoprotein</keyword>
<dbReference type="SMART" id="SM00388">
    <property type="entry name" value="HisKA"/>
    <property type="match status" value="1"/>
</dbReference>
<dbReference type="SUPFAM" id="SSF55781">
    <property type="entry name" value="GAF domain-like"/>
    <property type="match status" value="1"/>
</dbReference>
<dbReference type="EMBL" id="CP001197">
    <property type="protein sequence ID" value="ACL09541.1"/>
    <property type="molecule type" value="Genomic_DNA"/>
</dbReference>
<evidence type="ECO:0000256" key="2">
    <source>
        <dbReference type="ARBA" id="ARBA00012438"/>
    </source>
</evidence>
<sequence>MIRLTPHSLQARFLLGLLLILACLGGFFALSLFMHLERLVENEARDRAALILSQAEAVQSYVRNTLRPAMYKTLSEDTFVIEAMSTSFVTRAVMNDNNLAHDRFTYRRVAVGARNPAYEASDLERSIIARFQEDPELTRVEDVTEDEGERRFITAKPVRFETACLRCHGDPAEAPPVLLAMYGAERGFWRKTGDLAGMTMVALPMDQAVSGMTDAVMSFGVLFAGGALVLFAVIHVFFNRLVVHNLRRMGGVMRRHFPDEADMTMPRRGQPDVGIDDLLGDMESLALHLSEARAKLRDYAANLEGMVHERTVDLASEATARRTDVELFVGLLDRLNRSSGKGELLAASLALIARRFGADRAAYACVLSASDFHAWPDRAVRPELPADWHDMAAEGSPRLTPRAWFIPVQTSDTTRGLLCLYWDADHACGPGTADLAQAVGRQLGIAMDNLDALDNLLRQNALLDSIFEGISDPLLLLGGDGRVVLANSSARRLTRSLAASPGGDDSRHGNAAGTNGTPLAELLDAADIAARMGDGPVSRAVTLRDGRSFAVNAYPLGGRLERGGRTVAYLRETTDERRMLERVQQHEKLVAVGKLAAGLAHEINNPLGVIHCYADLLRAAAPDGQAQADIDVIMRHTEQARKVVRDLLDFARPKQAERGPCDVADVLAGLADVFRPRARAARARIVPDVSQDVSQGGAAAGGAGCAPLPPVLADRNGLEQILTNLLLNALDAVEPDGPTMHGAETEDRSCPQELAGITDETGDADAMPPAAIPRPRRRGLVVLSARSLPEDGEVVVHVIDNGPGIPEEHLPRLFDPFFTTKAAGRGTGLGLAVVFGIMRDMGGRIEARNLTPADLAPAALGGLACRIDLAALFAEAAQSAPAIGTGPHGPEGTGATDGQHRSAERADTPDMPDMPDMPELARGAVFTLHLPAADREHPAPRTEHDA</sequence>
<organism evidence="12">
    <name type="scientific">Nitratidesulfovibrio vulgaris (strain DSM 19637 / Miyazaki F)</name>
    <name type="common">Desulfovibrio vulgaris</name>
    <dbReference type="NCBI Taxonomy" id="883"/>
    <lineage>
        <taxon>Bacteria</taxon>
        <taxon>Pseudomonadati</taxon>
        <taxon>Thermodesulfobacteriota</taxon>
        <taxon>Desulfovibrionia</taxon>
        <taxon>Desulfovibrionales</taxon>
        <taxon>Desulfovibrionaceae</taxon>
        <taxon>Nitratidesulfovibrio</taxon>
    </lineage>
</organism>
<dbReference type="HOGENOM" id="CLU_018965_0_0_7"/>
<keyword evidence="10" id="KW-0472">Membrane</keyword>
<dbReference type="CDD" id="cd00082">
    <property type="entry name" value="HisKA"/>
    <property type="match status" value="1"/>
</dbReference>
<reference evidence="12" key="1">
    <citation type="submission" date="2008-10" db="EMBL/GenBank/DDBJ databases">
        <title>Complete sequence of Desulfovibrio vulgaris str. 'Miyazaki F'.</title>
        <authorList>
            <person name="Lucas S."/>
            <person name="Copeland A."/>
            <person name="Lapidus A."/>
            <person name="Glavina del Rio T."/>
            <person name="Dalin E."/>
            <person name="Tice H."/>
            <person name="Bruce D."/>
            <person name="Goodwin L."/>
            <person name="Pitluck S."/>
            <person name="Sims D."/>
            <person name="Brettin T."/>
            <person name="Detter J.C."/>
            <person name="Han C."/>
            <person name="Larimer F."/>
            <person name="Land M."/>
            <person name="Hauser L."/>
            <person name="Kyrpides N."/>
            <person name="Mikhailova N."/>
            <person name="Hazen T.C."/>
            <person name="Richardson P."/>
        </authorList>
    </citation>
    <scope>NUCLEOTIDE SEQUENCE</scope>
    <source>
        <strain evidence="12">Miyazaki F</strain>
    </source>
</reference>
<dbReference type="InterPro" id="IPR003661">
    <property type="entry name" value="HisK_dim/P_dom"/>
</dbReference>
<feature type="transmembrane region" description="Helical" evidence="10">
    <location>
        <begin position="215"/>
        <end position="238"/>
    </location>
</feature>
<dbReference type="PANTHER" id="PTHR43065:SF10">
    <property type="entry name" value="PEROXIDE STRESS-ACTIVATED HISTIDINE KINASE MAK3"/>
    <property type="match status" value="1"/>
</dbReference>
<dbReference type="InterPro" id="IPR005467">
    <property type="entry name" value="His_kinase_dom"/>
</dbReference>
<name>B8DR63_NITV9</name>
<dbReference type="AlphaFoldDB" id="B8DR63"/>
<keyword evidence="5" id="KW-0547">Nucleotide-binding</keyword>
<evidence type="ECO:0000256" key="7">
    <source>
        <dbReference type="ARBA" id="ARBA00022840"/>
    </source>
</evidence>
<dbReference type="Pfam" id="PF11845">
    <property type="entry name" value="Tll0287-like"/>
    <property type="match status" value="1"/>
</dbReference>
<dbReference type="PROSITE" id="PS51257">
    <property type="entry name" value="PROKAR_LIPOPROTEIN"/>
    <property type="match status" value="1"/>
</dbReference>
<dbReference type="InterPro" id="IPR021796">
    <property type="entry name" value="Tll0287-like_dom"/>
</dbReference>
<evidence type="ECO:0000256" key="3">
    <source>
        <dbReference type="ARBA" id="ARBA00022553"/>
    </source>
</evidence>
<keyword evidence="10" id="KW-0812">Transmembrane</keyword>
<dbReference type="InterPro" id="IPR003594">
    <property type="entry name" value="HATPase_dom"/>
</dbReference>
<dbReference type="eggNOG" id="COG3850">
    <property type="taxonomic scope" value="Bacteria"/>
</dbReference>
<dbReference type="Pfam" id="PF02518">
    <property type="entry name" value="HATPase_c"/>
    <property type="match status" value="1"/>
</dbReference>
<evidence type="ECO:0000256" key="1">
    <source>
        <dbReference type="ARBA" id="ARBA00000085"/>
    </source>
</evidence>
<evidence type="ECO:0000256" key="4">
    <source>
        <dbReference type="ARBA" id="ARBA00022679"/>
    </source>
</evidence>
<keyword evidence="8" id="KW-0902">Two-component regulatory system</keyword>
<dbReference type="EC" id="2.7.13.3" evidence="2"/>
<dbReference type="Gene3D" id="1.10.287.130">
    <property type="match status" value="1"/>
</dbReference>
<feature type="compositionally biased region" description="Basic and acidic residues" evidence="9">
    <location>
        <begin position="898"/>
        <end position="908"/>
    </location>
</feature>
<evidence type="ECO:0000256" key="10">
    <source>
        <dbReference type="SAM" id="Phobius"/>
    </source>
</evidence>
<dbReference type="Pfam" id="PF00512">
    <property type="entry name" value="HisKA"/>
    <property type="match status" value="1"/>
</dbReference>
<dbReference type="Gene3D" id="3.30.450.20">
    <property type="entry name" value="PAS domain"/>
    <property type="match status" value="1"/>
</dbReference>
<dbReference type="InterPro" id="IPR004358">
    <property type="entry name" value="Sig_transdc_His_kin-like_C"/>
</dbReference>
<evidence type="ECO:0000256" key="9">
    <source>
        <dbReference type="SAM" id="MobiDB-lite"/>
    </source>
</evidence>
<dbReference type="OrthoDB" id="9805967at2"/>
<dbReference type="PROSITE" id="PS50109">
    <property type="entry name" value="HIS_KIN"/>
    <property type="match status" value="1"/>
</dbReference>
<dbReference type="PANTHER" id="PTHR43065">
    <property type="entry name" value="SENSOR HISTIDINE KINASE"/>
    <property type="match status" value="1"/>
</dbReference>
<evidence type="ECO:0000256" key="6">
    <source>
        <dbReference type="ARBA" id="ARBA00022777"/>
    </source>
</evidence>
<dbReference type="GO" id="GO:0005524">
    <property type="term" value="F:ATP binding"/>
    <property type="evidence" value="ECO:0007669"/>
    <property type="project" value="UniProtKB-KW"/>
</dbReference>
<evidence type="ECO:0000256" key="8">
    <source>
        <dbReference type="ARBA" id="ARBA00023012"/>
    </source>
</evidence>
<evidence type="ECO:0000259" key="11">
    <source>
        <dbReference type="PROSITE" id="PS50109"/>
    </source>
</evidence>
<keyword evidence="7" id="KW-0067">ATP-binding</keyword>
<comment type="catalytic activity">
    <reaction evidence="1">
        <text>ATP + protein L-histidine = ADP + protein N-phospho-L-histidine.</text>
        <dbReference type="EC" id="2.7.13.3"/>
    </reaction>
</comment>
<dbReference type="PRINTS" id="PR00344">
    <property type="entry name" value="BCTRLSENSOR"/>
</dbReference>
<keyword evidence="6 12" id="KW-0418">Kinase</keyword>
<keyword evidence="4" id="KW-0808">Transferase</keyword>
<dbReference type="eggNOG" id="COG4191">
    <property type="taxonomic scope" value="Bacteria"/>
</dbReference>
<feature type="compositionally biased region" description="Basic and acidic residues" evidence="9">
    <location>
        <begin position="932"/>
        <end position="946"/>
    </location>
</feature>
<accession>B8DR63</accession>
<feature type="domain" description="Histidine kinase" evidence="11">
    <location>
        <begin position="598"/>
        <end position="849"/>
    </location>
</feature>
<feature type="region of interest" description="Disordered" evidence="9">
    <location>
        <begin position="882"/>
        <end position="946"/>
    </location>
</feature>
<dbReference type="InterPro" id="IPR036890">
    <property type="entry name" value="HATPase_C_sf"/>
</dbReference>
<proteinExistence type="predicted"/>